<evidence type="ECO:0000313" key="2">
    <source>
        <dbReference type="EMBL" id="KAK9124181.1"/>
    </source>
</evidence>
<protein>
    <recommendedName>
        <fullName evidence="4">Small auxin up regulated protein</fullName>
    </recommendedName>
</protein>
<accession>A0AAP0P1M4</accession>
<dbReference type="GO" id="GO:0009733">
    <property type="term" value="P:response to auxin"/>
    <property type="evidence" value="ECO:0007669"/>
    <property type="project" value="InterPro"/>
</dbReference>
<evidence type="ECO:0000313" key="3">
    <source>
        <dbReference type="Proteomes" id="UP001417504"/>
    </source>
</evidence>
<reference evidence="2 3" key="1">
    <citation type="submission" date="2024-01" db="EMBL/GenBank/DDBJ databases">
        <title>Genome assemblies of Stephania.</title>
        <authorList>
            <person name="Yang L."/>
        </authorList>
    </citation>
    <scope>NUCLEOTIDE SEQUENCE [LARGE SCALE GENOMIC DNA]</scope>
    <source>
        <strain evidence="2">QJT</strain>
        <tissue evidence="2">Leaf</tissue>
    </source>
</reference>
<name>A0AAP0P1M4_9MAGN</name>
<comment type="similarity">
    <text evidence="1">Belongs to the ARG7 family.</text>
</comment>
<dbReference type="PANTHER" id="PTHR31374">
    <property type="entry name" value="AUXIN-INDUCED PROTEIN-LIKE-RELATED"/>
    <property type="match status" value="1"/>
</dbReference>
<sequence>MTILLAMAKSGSNGRKKNSIVKLKIAVEKLQRSLLLHKRAVDHAYRCDQEFEETGDSISSVPEDVKEGHFAVIAVDDGHPKRFIVSLKYLTNPSFLRLLEQAAEEYGFDHEGALTIPCRSSELESILAGEQAVEKMHANDNGSTTVYNSNDHWYSCESMVESC</sequence>
<proteinExistence type="inferred from homology"/>
<evidence type="ECO:0008006" key="4">
    <source>
        <dbReference type="Google" id="ProtNLM"/>
    </source>
</evidence>
<keyword evidence="3" id="KW-1185">Reference proteome</keyword>
<dbReference type="Pfam" id="PF02519">
    <property type="entry name" value="Auxin_inducible"/>
    <property type="match status" value="1"/>
</dbReference>
<dbReference type="EMBL" id="JBBNAE010000005">
    <property type="protein sequence ID" value="KAK9124181.1"/>
    <property type="molecule type" value="Genomic_DNA"/>
</dbReference>
<comment type="caution">
    <text evidence="2">The sequence shown here is derived from an EMBL/GenBank/DDBJ whole genome shotgun (WGS) entry which is preliminary data.</text>
</comment>
<dbReference type="InterPro" id="IPR003676">
    <property type="entry name" value="SAUR_fam"/>
</dbReference>
<dbReference type="PANTHER" id="PTHR31374:SF16">
    <property type="entry name" value="AUXIN-RESPONSIVE FAMILY PROTEIN"/>
    <property type="match status" value="1"/>
</dbReference>
<evidence type="ECO:0000256" key="1">
    <source>
        <dbReference type="ARBA" id="ARBA00006974"/>
    </source>
</evidence>
<dbReference type="Proteomes" id="UP001417504">
    <property type="component" value="Unassembled WGS sequence"/>
</dbReference>
<gene>
    <name evidence="2" type="ORF">Sjap_013783</name>
</gene>
<organism evidence="2 3">
    <name type="scientific">Stephania japonica</name>
    <dbReference type="NCBI Taxonomy" id="461633"/>
    <lineage>
        <taxon>Eukaryota</taxon>
        <taxon>Viridiplantae</taxon>
        <taxon>Streptophyta</taxon>
        <taxon>Embryophyta</taxon>
        <taxon>Tracheophyta</taxon>
        <taxon>Spermatophyta</taxon>
        <taxon>Magnoliopsida</taxon>
        <taxon>Ranunculales</taxon>
        <taxon>Menispermaceae</taxon>
        <taxon>Menispermoideae</taxon>
        <taxon>Cissampelideae</taxon>
        <taxon>Stephania</taxon>
    </lineage>
</organism>
<dbReference type="AlphaFoldDB" id="A0AAP0P1M4"/>